<gene>
    <name evidence="2" type="ORF">HUG12_00475</name>
</gene>
<dbReference type="Pfam" id="PF20256">
    <property type="entry name" value="MoCoBD_2"/>
    <property type="match status" value="1"/>
</dbReference>
<evidence type="ECO:0000313" key="3">
    <source>
        <dbReference type="Proteomes" id="UP000509626"/>
    </source>
</evidence>
<dbReference type="SMART" id="SM01008">
    <property type="entry name" value="Ald_Xan_dh_C"/>
    <property type="match status" value="1"/>
</dbReference>
<dbReference type="KEGG" id="halu:HUG12_00475"/>
<accession>A0A7D5L8B2</accession>
<reference evidence="2 3" key="1">
    <citation type="submission" date="2020-06" db="EMBL/GenBank/DDBJ databases">
        <title>NJ-3-1, isolated from saline soil.</title>
        <authorList>
            <person name="Cui H.L."/>
            <person name="Shi X."/>
        </authorList>
    </citation>
    <scope>NUCLEOTIDE SEQUENCE [LARGE SCALE GENOMIC DNA]</scope>
    <source>
        <strain evidence="2 3">NJ-3-1</strain>
    </source>
</reference>
<dbReference type="OrthoDB" id="57164at2157"/>
<keyword evidence="3" id="KW-1185">Reference proteome</keyword>
<dbReference type="SUPFAM" id="SSF54665">
    <property type="entry name" value="CO dehydrogenase molybdoprotein N-domain-like"/>
    <property type="match status" value="1"/>
</dbReference>
<dbReference type="Pfam" id="PF02738">
    <property type="entry name" value="MoCoBD_1"/>
    <property type="match status" value="1"/>
</dbReference>
<organism evidence="2 3">
    <name type="scientific">Halorarum salinum</name>
    <dbReference type="NCBI Taxonomy" id="2743089"/>
    <lineage>
        <taxon>Archaea</taxon>
        <taxon>Methanobacteriati</taxon>
        <taxon>Methanobacteriota</taxon>
        <taxon>Stenosarchaea group</taxon>
        <taxon>Halobacteria</taxon>
        <taxon>Halobacteriales</taxon>
        <taxon>Haloferacaceae</taxon>
        <taxon>Halorarum</taxon>
    </lineage>
</organism>
<dbReference type="Proteomes" id="UP000509626">
    <property type="component" value="Chromosome"/>
</dbReference>
<proteinExistence type="predicted"/>
<dbReference type="InterPro" id="IPR046867">
    <property type="entry name" value="AldOxase/xan_DH_MoCoBD2"/>
</dbReference>
<dbReference type="SUPFAM" id="SSF56003">
    <property type="entry name" value="Molybdenum cofactor-binding domain"/>
    <property type="match status" value="1"/>
</dbReference>
<evidence type="ECO:0000313" key="2">
    <source>
        <dbReference type="EMBL" id="QLG60310.1"/>
    </source>
</evidence>
<dbReference type="Gene3D" id="3.30.365.10">
    <property type="entry name" value="Aldehyde oxidase/xanthine dehydrogenase, molybdopterin binding domain"/>
    <property type="match status" value="4"/>
</dbReference>
<evidence type="ECO:0000259" key="1">
    <source>
        <dbReference type="SMART" id="SM01008"/>
    </source>
</evidence>
<dbReference type="InterPro" id="IPR016208">
    <property type="entry name" value="Ald_Oxase/xanthine_DH-like"/>
</dbReference>
<dbReference type="Pfam" id="PF01315">
    <property type="entry name" value="Ald_Xan_dh_C"/>
    <property type="match status" value="1"/>
</dbReference>
<dbReference type="InterPro" id="IPR008274">
    <property type="entry name" value="AldOxase/xan_DH_MoCoBD1"/>
</dbReference>
<sequence length="784" mass="85772">MSLQQEKRAELETVSKHVSRLDAVEKIRGTVEYADDLDFEDVWHMQIHRATVPHGYITDIDKSDAEALDGVERVVTREDIFQLQERENFTPYFGPAIKDQPVLALEKVHFIGDPVAAVIARDAKTAEEAVDLITVEYNEIDFCSTVDEALDDDAPILHEEFESADTFPDLDQVEGGRNTNEAFEFNLRHGDTNTALEEADRVFENTYRTPPVQHMPFEPFVTIGRADPSGKLKLWTPNQSPHFVRNELAKMFDVPESKIRVEVPQVGGSYGAKLYTKTEPLVALCAYLTGHTIKLRQDIEESFDTNIRHETKVTLKTGVDENGTIIGRECDVYYDTGAYAEIGPRITKKSGYTAAGPYEIPNVSIDSHCVYTNKPPAGAFRGFGVPQLVSAYEAQMDDIANALGVDPVEYRRRHGYTEGSTHPTGSTVESVGLLQCLDEVVEAIDWDEPLEQPGEPHLVRGKGIAIGYKACITPSSSGALTVMSGDGSVTVHSSSVEIGQGVRTTLAQIVAEELGISIDRVSVEDPDTATSPFDTITAGSRSTFHMGNALINSIEDIRGQLRDIAAREWNVSPSDVLIEDGEVINPSTGKRLSLSETVRAEFGDAGGTLVGRGYYTTEGGHHDPETGQSDKPTVFWFFGATGAVVDVDVETGKVNVKELHNAADVGQAIDPERVKGQIQGGAAHALGQTLHEEMVFEFGQQTNRQLLDYKVPSFRDMPDKVNNIIVEVEHAEGPFGAKGVGETGSFAVTPAISNAIVNATDARLERIPFTPERVLREIEGGDLE</sequence>
<dbReference type="InterPro" id="IPR000674">
    <property type="entry name" value="Ald_Oxase/Xan_DH_a/b"/>
</dbReference>
<dbReference type="PANTHER" id="PTHR11908:SF157">
    <property type="entry name" value="XANTHINE DEHYDROGENASE SUBUNIT D-RELATED"/>
    <property type="match status" value="1"/>
</dbReference>
<dbReference type="InterPro" id="IPR037165">
    <property type="entry name" value="AldOxase/xan_DH_Mopterin-bd_sf"/>
</dbReference>
<dbReference type="EMBL" id="CP058579">
    <property type="protein sequence ID" value="QLG60310.1"/>
    <property type="molecule type" value="Genomic_DNA"/>
</dbReference>
<name>A0A7D5L8B2_9EURY</name>
<protein>
    <submittedName>
        <fullName evidence="2">Xanthine dehydrogenase family protein molybdopterin-binding subunit</fullName>
    </submittedName>
</protein>
<dbReference type="RefSeq" id="WP_179266896.1">
    <property type="nucleotide sequence ID" value="NZ_CP058579.1"/>
</dbReference>
<dbReference type="GO" id="GO:0005506">
    <property type="term" value="F:iron ion binding"/>
    <property type="evidence" value="ECO:0007669"/>
    <property type="project" value="InterPro"/>
</dbReference>
<dbReference type="PANTHER" id="PTHR11908">
    <property type="entry name" value="XANTHINE DEHYDROGENASE"/>
    <property type="match status" value="1"/>
</dbReference>
<feature type="domain" description="Aldehyde oxidase/xanthine dehydrogenase a/b hammerhead" evidence="1">
    <location>
        <begin position="28"/>
        <end position="141"/>
    </location>
</feature>
<dbReference type="AlphaFoldDB" id="A0A7D5L8B2"/>
<dbReference type="GeneID" id="56035888"/>
<dbReference type="Gene3D" id="3.90.1170.50">
    <property type="entry name" value="Aldehyde oxidase/xanthine dehydrogenase, a/b hammerhead"/>
    <property type="match status" value="1"/>
</dbReference>
<dbReference type="GO" id="GO:0016491">
    <property type="term" value="F:oxidoreductase activity"/>
    <property type="evidence" value="ECO:0007669"/>
    <property type="project" value="InterPro"/>
</dbReference>
<dbReference type="InterPro" id="IPR036856">
    <property type="entry name" value="Ald_Oxase/Xan_DH_a/b_sf"/>
</dbReference>